<dbReference type="PROSITE" id="PS00678">
    <property type="entry name" value="WD_REPEATS_1"/>
    <property type="match status" value="1"/>
</dbReference>
<evidence type="ECO:0000313" key="14">
    <source>
        <dbReference type="Proteomes" id="UP001372834"/>
    </source>
</evidence>
<comment type="caution">
    <text evidence="13">The sequence shown here is derived from an EMBL/GenBank/DDBJ whole genome shotgun (WGS) entry which is preliminary data.</text>
</comment>
<keyword evidence="4 10" id="KW-0677">Repeat</keyword>
<keyword evidence="3 9" id="KW-0853">WD repeat</keyword>
<evidence type="ECO:0000256" key="1">
    <source>
        <dbReference type="ARBA" id="ARBA00004123"/>
    </source>
</evidence>
<dbReference type="GO" id="GO:0006338">
    <property type="term" value="P:chromatin remodeling"/>
    <property type="evidence" value="ECO:0007669"/>
    <property type="project" value="InterPro"/>
</dbReference>
<sequence length="835" mass="92581">MRLTKPGWVHHEGKPIFSLDIHPDGSRFATGGQGKDSGRVTIWNLGPVIYQDYEKNENVPKLLCQLDNHLSCVNCVRWNHSGKFLASGGDDKLIMVWKKTGQTKLDERKVIIGVELWRCVGTLTGHSNDVLDLAWAPHDSCLASCSVDNTIIVWNMEKIPDIIAKLTGHTGLVKGVTWDPVGQYLASQSDDKSLRIWRTKDWKQQACITEPFKECGDMTHVLRLNWSPDGQYLVSAHASNSGGPTAQIIEIIERPIDMKKKSWSCEMDFVGHRKAVTCIRFNSNLLQKKPVSEGSKQTKYCALATGSRDCALAVWCTAKKRPIVVINNIFLKSVLDLSWSKDGMQLAACSWDGSIAHLMFKQEELGIIVSEQEKMTTLESMYGKSFATKHLNQTKITPIIETPELLEFVPPSLSLPSAVKSNNTLCGKQESIEIETTKQSSMSDVLQRTKQIETRTADGKRRVTPITVPRDLADCQATPTFSSSSEFKTKIIIEQRPEVVQPNVSPQKGGAGPLTTKVAAVVPSATFENVDTGPKNSSTAAKALKRSSLLPADVSSKKLVSSEQLNQQYSTRCSHCESLLEPLNIGAGTVIKVDGSDSIIEIENSKTLERPSRVRKQKKVGPDKELEWDVVYEEFSSISSCEVTEDGIPLITLSCGKCYCYNNDLGWLLLSDTNSVIWKVSHQDVLVRTASTLADTKLPLKAIQSQVKGASASVSSRTPIPKNMPIQLCTAAFLQQQMNAAIALNSPIEYKIMLLTLVRFYAQEGLLKPLRLILEDLLGPIHSFKSEWADSILGLKKRQLLKESLSAIVQNVVCQRLYVEFNDQLNNIQEPMETI</sequence>
<comment type="subcellular location">
    <subcellularLocation>
        <location evidence="1 10">Nucleus</location>
    </subcellularLocation>
</comment>
<evidence type="ECO:0000256" key="9">
    <source>
        <dbReference type="PROSITE-ProRule" id="PRU00221"/>
    </source>
</evidence>
<dbReference type="GO" id="GO:0031491">
    <property type="term" value="F:nucleosome binding"/>
    <property type="evidence" value="ECO:0007669"/>
    <property type="project" value="TreeGrafter"/>
</dbReference>
<keyword evidence="5 10" id="KW-0156">Chromatin regulator</keyword>
<evidence type="ECO:0000256" key="4">
    <source>
        <dbReference type="ARBA" id="ARBA00022737"/>
    </source>
</evidence>
<accession>A0AAN8NS27</accession>
<dbReference type="CDD" id="cd00200">
    <property type="entry name" value="WD40"/>
    <property type="match status" value="1"/>
</dbReference>
<evidence type="ECO:0000256" key="6">
    <source>
        <dbReference type="ARBA" id="ARBA00023015"/>
    </source>
</evidence>
<dbReference type="PROSITE" id="PS50082">
    <property type="entry name" value="WD_REPEATS_2"/>
    <property type="match status" value="3"/>
</dbReference>
<evidence type="ECO:0000313" key="13">
    <source>
        <dbReference type="EMBL" id="KAK6620609.1"/>
    </source>
</evidence>
<keyword evidence="7 10" id="KW-0804">Transcription</keyword>
<feature type="repeat" description="WD" evidence="9">
    <location>
        <begin position="123"/>
        <end position="157"/>
    </location>
</feature>
<comment type="similarity">
    <text evidence="2 10">Belongs to the WD repeat HIR1 family.</text>
</comment>
<dbReference type="PANTHER" id="PTHR13831:SF0">
    <property type="entry name" value="PROTEIN HIRA"/>
    <property type="match status" value="1"/>
</dbReference>
<reference evidence="13 14" key="1">
    <citation type="submission" date="2023-10" db="EMBL/GenBank/DDBJ databases">
        <title>Genomes of two closely related lineages of the louse Polyplax serrata with different host specificities.</title>
        <authorList>
            <person name="Martinu J."/>
            <person name="Tarabai H."/>
            <person name="Stefka J."/>
            <person name="Hypsa V."/>
        </authorList>
    </citation>
    <scope>NUCLEOTIDE SEQUENCE [LARGE SCALE GENOMIC DNA]</scope>
    <source>
        <strain evidence="13">HR10_N</strain>
    </source>
</reference>
<dbReference type="PROSITE" id="PS50294">
    <property type="entry name" value="WD_REPEATS_REGION"/>
    <property type="match status" value="3"/>
</dbReference>
<dbReference type="AlphaFoldDB" id="A0AAN8NS27"/>
<dbReference type="InterPro" id="IPR055410">
    <property type="entry name" value="Beta-prop_CAF1B_HIR1"/>
</dbReference>
<dbReference type="Gene3D" id="2.130.10.10">
    <property type="entry name" value="YVTN repeat-like/Quinoprotein amine dehydrogenase"/>
    <property type="match status" value="2"/>
</dbReference>
<dbReference type="InterPro" id="IPR011494">
    <property type="entry name" value="HIRA-like_C"/>
</dbReference>
<evidence type="ECO:0000259" key="11">
    <source>
        <dbReference type="Pfam" id="PF07569"/>
    </source>
</evidence>
<protein>
    <recommendedName>
        <fullName evidence="10">Protein HIRA</fullName>
    </recommendedName>
</protein>
<gene>
    <name evidence="13" type="ORF">RUM43_010901</name>
</gene>
<evidence type="ECO:0000256" key="10">
    <source>
        <dbReference type="RuleBase" id="RU364014"/>
    </source>
</evidence>
<dbReference type="SMART" id="SM00320">
    <property type="entry name" value="WD40"/>
    <property type="match status" value="7"/>
</dbReference>
<dbReference type="Pfam" id="PF07569">
    <property type="entry name" value="Hira"/>
    <property type="match status" value="1"/>
</dbReference>
<proteinExistence type="inferred from homology"/>
<feature type="domain" description="CAF1B/HIR1 beta-propeller" evidence="12">
    <location>
        <begin position="1"/>
        <end position="365"/>
    </location>
</feature>
<evidence type="ECO:0000256" key="7">
    <source>
        <dbReference type="ARBA" id="ARBA00023163"/>
    </source>
</evidence>
<evidence type="ECO:0000259" key="12">
    <source>
        <dbReference type="Pfam" id="PF24105"/>
    </source>
</evidence>
<feature type="repeat" description="WD" evidence="9">
    <location>
        <begin position="66"/>
        <end position="98"/>
    </location>
</feature>
<dbReference type="PANTHER" id="PTHR13831">
    <property type="entry name" value="MEMBER OF THE HIR1 FAMILY OF WD-REPEAT PROTEINS"/>
    <property type="match status" value="1"/>
</dbReference>
<name>A0AAN8NS27_POLSC</name>
<dbReference type="GO" id="GO:0005634">
    <property type="term" value="C:nucleus"/>
    <property type="evidence" value="ECO:0007669"/>
    <property type="project" value="UniProtKB-SubCell"/>
</dbReference>
<dbReference type="FunFam" id="2.130.10.10:FF:001044">
    <property type="entry name" value="Protein HIRA"/>
    <property type="match status" value="1"/>
</dbReference>
<dbReference type="GO" id="GO:0000785">
    <property type="term" value="C:chromatin"/>
    <property type="evidence" value="ECO:0007669"/>
    <property type="project" value="TreeGrafter"/>
</dbReference>
<dbReference type="GO" id="GO:0006351">
    <property type="term" value="P:DNA-templated transcription"/>
    <property type="evidence" value="ECO:0007669"/>
    <property type="project" value="InterPro"/>
</dbReference>
<keyword evidence="10" id="KW-0678">Repressor</keyword>
<organism evidence="13 14">
    <name type="scientific">Polyplax serrata</name>
    <name type="common">Common mouse louse</name>
    <dbReference type="NCBI Taxonomy" id="468196"/>
    <lineage>
        <taxon>Eukaryota</taxon>
        <taxon>Metazoa</taxon>
        <taxon>Ecdysozoa</taxon>
        <taxon>Arthropoda</taxon>
        <taxon>Hexapoda</taxon>
        <taxon>Insecta</taxon>
        <taxon>Pterygota</taxon>
        <taxon>Neoptera</taxon>
        <taxon>Paraneoptera</taxon>
        <taxon>Psocodea</taxon>
        <taxon>Troctomorpha</taxon>
        <taxon>Phthiraptera</taxon>
        <taxon>Anoplura</taxon>
        <taxon>Polyplacidae</taxon>
        <taxon>Polyplax</taxon>
    </lineage>
</organism>
<dbReference type="InterPro" id="IPR019775">
    <property type="entry name" value="WD40_repeat_CS"/>
</dbReference>
<feature type="repeat" description="WD" evidence="9">
    <location>
        <begin position="166"/>
        <end position="197"/>
    </location>
</feature>
<dbReference type="SUPFAM" id="SSF50978">
    <property type="entry name" value="WD40 repeat-like"/>
    <property type="match status" value="1"/>
</dbReference>
<keyword evidence="8 10" id="KW-0539">Nucleus</keyword>
<dbReference type="Pfam" id="PF24105">
    <property type="entry name" value="Beta-prop_CAF1B_HIR1"/>
    <property type="match status" value="1"/>
</dbReference>
<evidence type="ECO:0000256" key="2">
    <source>
        <dbReference type="ARBA" id="ARBA00007306"/>
    </source>
</evidence>
<comment type="function">
    <text evidence="10">Required for replication-independent chromatin assembly and for the periodic repression of histone gene transcription during the cell cycle.</text>
</comment>
<keyword evidence="6 10" id="KW-0805">Transcription regulation</keyword>
<evidence type="ECO:0000256" key="8">
    <source>
        <dbReference type="ARBA" id="ARBA00023242"/>
    </source>
</evidence>
<dbReference type="InterPro" id="IPR036322">
    <property type="entry name" value="WD40_repeat_dom_sf"/>
</dbReference>
<evidence type="ECO:0000256" key="5">
    <source>
        <dbReference type="ARBA" id="ARBA00022853"/>
    </source>
</evidence>
<feature type="domain" description="Protein HIRA-like C-terminal" evidence="11">
    <location>
        <begin position="634"/>
        <end position="777"/>
    </location>
</feature>
<dbReference type="InterPro" id="IPR015943">
    <property type="entry name" value="WD40/YVTN_repeat-like_dom_sf"/>
</dbReference>
<dbReference type="InterPro" id="IPR031120">
    <property type="entry name" value="HIR1-like"/>
</dbReference>
<dbReference type="GO" id="GO:0000417">
    <property type="term" value="C:HIR complex"/>
    <property type="evidence" value="ECO:0007669"/>
    <property type="project" value="TreeGrafter"/>
</dbReference>
<dbReference type="Proteomes" id="UP001372834">
    <property type="component" value="Unassembled WGS sequence"/>
</dbReference>
<evidence type="ECO:0000256" key="3">
    <source>
        <dbReference type="ARBA" id="ARBA00022574"/>
    </source>
</evidence>
<dbReference type="InterPro" id="IPR001680">
    <property type="entry name" value="WD40_rpt"/>
</dbReference>
<dbReference type="EMBL" id="JAWJWE010000039">
    <property type="protein sequence ID" value="KAK6620609.1"/>
    <property type="molecule type" value="Genomic_DNA"/>
</dbReference>
<dbReference type="GO" id="GO:0006355">
    <property type="term" value="P:regulation of DNA-templated transcription"/>
    <property type="evidence" value="ECO:0007669"/>
    <property type="project" value="InterPro"/>
</dbReference>